<organism evidence="1 2">
    <name type="scientific">Streptomyces polygonati</name>
    <dbReference type="NCBI Taxonomy" id="1617087"/>
    <lineage>
        <taxon>Bacteria</taxon>
        <taxon>Bacillati</taxon>
        <taxon>Actinomycetota</taxon>
        <taxon>Actinomycetes</taxon>
        <taxon>Kitasatosporales</taxon>
        <taxon>Streptomycetaceae</taxon>
        <taxon>Streptomyces</taxon>
    </lineage>
</organism>
<evidence type="ECO:0000313" key="2">
    <source>
        <dbReference type="Proteomes" id="UP001595765"/>
    </source>
</evidence>
<dbReference type="EMBL" id="JBHSBB010000001">
    <property type="protein sequence ID" value="MFC4030092.1"/>
    <property type="molecule type" value="Genomic_DNA"/>
</dbReference>
<dbReference type="InterPro" id="IPR051200">
    <property type="entry name" value="Host-pathogen_enzymatic-act"/>
</dbReference>
<dbReference type="Gene3D" id="2.130.10.10">
    <property type="entry name" value="YVTN repeat-like/Quinoprotein amine dehydrogenase"/>
    <property type="match status" value="2"/>
</dbReference>
<dbReference type="SUPFAM" id="SSF50969">
    <property type="entry name" value="YVTN repeat-like/Quinoprotein amine dehydrogenase"/>
    <property type="match status" value="1"/>
</dbReference>
<sequence>MAVAVAVTAGTAFAALPVSPAAADSGQSIPQVLVDNLNHRVYVDVGNHLSYVEVFDLDGNRVGTIDNLYRSTGMALSPDGGTLYIAQSAGGYIAAVSTTTLETTAAYDLGGGAIPEHLAFAGGRLWFGYRAFEGNGIGSLDVGASTPTVNRQPQAPWDDTAPNVLADPADPNKLIVGSDGGPGALAVFDVSSGTAVQTALTIGILSFTDAAVTADGEDVAVASQGAHAVQLYRLPGLTLEDESYFTDDVPLSVAVAPDGSVAAGSWSYSSTPTVGLSVFGADDSTPRRTYPTPIDEGGLAWSADGSRLYAVSGGGSESGDTDPVLHVLDNPLAATTTIALNPPSAAEAGTPYTVGGELASAAGFAAGQTVHVTRTDAADPDGVALPDAAVNAAGTFSFTDTVTAAGDVSYQLGYDGDRYHQPAQGSTSLTVTRSARTDTTLWLRFEDRAKVGKKLKMQGRLTSALTIPTGATVTITRTDGTGPGPALVGTRKVAADGTFQITDVPFVAGPAVYTVSYAGDAAYNGTTVSSTVQVAP</sequence>
<name>A0ABV8HGT8_9ACTN</name>
<proteinExistence type="predicted"/>
<dbReference type="InterPro" id="IPR015943">
    <property type="entry name" value="WD40/YVTN_repeat-like_dom_sf"/>
</dbReference>
<evidence type="ECO:0000313" key="1">
    <source>
        <dbReference type="EMBL" id="MFC4030092.1"/>
    </source>
</evidence>
<keyword evidence="2" id="KW-1185">Reference proteome</keyword>
<dbReference type="PANTHER" id="PTHR47197">
    <property type="entry name" value="PROTEIN NIRF"/>
    <property type="match status" value="1"/>
</dbReference>
<dbReference type="InterPro" id="IPR011044">
    <property type="entry name" value="Quino_amine_DH_bsu"/>
</dbReference>
<reference evidence="2" key="1">
    <citation type="journal article" date="2019" name="Int. J. Syst. Evol. Microbiol.">
        <title>The Global Catalogue of Microorganisms (GCM) 10K type strain sequencing project: providing services to taxonomists for standard genome sequencing and annotation.</title>
        <authorList>
            <consortium name="The Broad Institute Genomics Platform"/>
            <consortium name="The Broad Institute Genome Sequencing Center for Infectious Disease"/>
            <person name="Wu L."/>
            <person name="Ma J."/>
        </authorList>
    </citation>
    <scope>NUCLEOTIDE SEQUENCE [LARGE SCALE GENOMIC DNA]</scope>
    <source>
        <strain evidence="2">CGMCC 4.7237</strain>
    </source>
</reference>
<dbReference type="Proteomes" id="UP001595765">
    <property type="component" value="Unassembled WGS sequence"/>
</dbReference>
<accession>A0ABV8HGT8</accession>
<dbReference type="RefSeq" id="WP_386424998.1">
    <property type="nucleotide sequence ID" value="NZ_JBHSBB010000001.1"/>
</dbReference>
<dbReference type="PANTHER" id="PTHR47197:SF3">
    <property type="entry name" value="DIHYDRO-HEME D1 DEHYDROGENASE"/>
    <property type="match status" value="1"/>
</dbReference>
<gene>
    <name evidence="1" type="ORF">ACFO3J_01245</name>
</gene>
<comment type="caution">
    <text evidence="1">The sequence shown here is derived from an EMBL/GenBank/DDBJ whole genome shotgun (WGS) entry which is preliminary data.</text>
</comment>
<protein>
    <submittedName>
        <fullName evidence="1">YncE family protein</fullName>
    </submittedName>
</protein>